<gene>
    <name evidence="11" type="ORF">J2Z64_003804</name>
</gene>
<evidence type="ECO:0000256" key="2">
    <source>
        <dbReference type="ARBA" id="ARBA00008417"/>
    </source>
</evidence>
<dbReference type="GO" id="GO:0042910">
    <property type="term" value="F:xenobiotic transmembrane transporter activity"/>
    <property type="evidence" value="ECO:0007669"/>
    <property type="project" value="InterPro"/>
</dbReference>
<feature type="transmembrane region" description="Helical" evidence="10">
    <location>
        <begin position="95"/>
        <end position="118"/>
    </location>
</feature>
<dbReference type="NCBIfam" id="TIGR00797">
    <property type="entry name" value="matE"/>
    <property type="match status" value="1"/>
</dbReference>
<dbReference type="Pfam" id="PF01554">
    <property type="entry name" value="MatE"/>
    <property type="match status" value="2"/>
</dbReference>
<evidence type="ECO:0000256" key="8">
    <source>
        <dbReference type="ARBA" id="ARBA00023136"/>
    </source>
</evidence>
<feature type="transmembrane region" description="Helical" evidence="10">
    <location>
        <begin position="21"/>
        <end position="43"/>
    </location>
</feature>
<name>A0A9X0YWT6_9BACI</name>
<dbReference type="Proteomes" id="UP001138793">
    <property type="component" value="Unassembled WGS sequence"/>
</dbReference>
<feature type="transmembrane region" description="Helical" evidence="10">
    <location>
        <begin position="192"/>
        <end position="217"/>
    </location>
</feature>
<evidence type="ECO:0000313" key="12">
    <source>
        <dbReference type="Proteomes" id="UP001138793"/>
    </source>
</evidence>
<accession>A0A9X0YWT6</accession>
<evidence type="ECO:0000256" key="7">
    <source>
        <dbReference type="ARBA" id="ARBA00022989"/>
    </source>
</evidence>
<comment type="caution">
    <text evidence="11">The sequence shown here is derived from an EMBL/GenBank/DDBJ whole genome shotgun (WGS) entry which is preliminary data.</text>
</comment>
<dbReference type="RefSeq" id="WP_149475983.1">
    <property type="nucleotide sequence ID" value="NZ_JAGGMB010000017.1"/>
</dbReference>
<comment type="subcellular location">
    <subcellularLocation>
        <location evidence="1">Cell membrane</location>
        <topology evidence="1">Multi-pass membrane protein</topology>
    </subcellularLocation>
</comment>
<feature type="transmembrane region" description="Helical" evidence="10">
    <location>
        <begin position="238"/>
        <end position="260"/>
    </location>
</feature>
<evidence type="ECO:0000256" key="3">
    <source>
        <dbReference type="ARBA" id="ARBA00022106"/>
    </source>
</evidence>
<evidence type="ECO:0000256" key="5">
    <source>
        <dbReference type="ARBA" id="ARBA00022475"/>
    </source>
</evidence>
<feature type="transmembrane region" description="Helical" evidence="10">
    <location>
        <begin position="138"/>
        <end position="155"/>
    </location>
</feature>
<evidence type="ECO:0000256" key="1">
    <source>
        <dbReference type="ARBA" id="ARBA00004651"/>
    </source>
</evidence>
<dbReference type="GO" id="GO:0005886">
    <property type="term" value="C:plasma membrane"/>
    <property type="evidence" value="ECO:0007669"/>
    <property type="project" value="UniProtKB-SubCell"/>
</dbReference>
<feature type="transmembrane region" description="Helical" evidence="10">
    <location>
        <begin position="49"/>
        <end position="74"/>
    </location>
</feature>
<dbReference type="OrthoDB" id="9811110at2"/>
<dbReference type="PIRSF" id="PIRSF006603">
    <property type="entry name" value="DinF"/>
    <property type="match status" value="1"/>
</dbReference>
<reference evidence="11" key="1">
    <citation type="submission" date="2021-03" db="EMBL/GenBank/DDBJ databases">
        <title>Genomic Encyclopedia of Type Strains, Phase IV (KMG-IV): sequencing the most valuable type-strain genomes for metagenomic binning, comparative biology and taxonomic classification.</title>
        <authorList>
            <person name="Goeker M."/>
        </authorList>
    </citation>
    <scope>NUCLEOTIDE SEQUENCE</scope>
    <source>
        <strain evidence="11">DSM 107338</strain>
    </source>
</reference>
<feature type="transmembrane region" description="Helical" evidence="10">
    <location>
        <begin position="417"/>
        <end position="436"/>
    </location>
</feature>
<keyword evidence="4" id="KW-0813">Transport</keyword>
<evidence type="ECO:0000256" key="6">
    <source>
        <dbReference type="ARBA" id="ARBA00022692"/>
    </source>
</evidence>
<keyword evidence="9" id="KW-0046">Antibiotic resistance</keyword>
<dbReference type="GO" id="GO:0046677">
    <property type="term" value="P:response to antibiotic"/>
    <property type="evidence" value="ECO:0007669"/>
    <property type="project" value="UniProtKB-KW"/>
</dbReference>
<protein>
    <recommendedName>
        <fullName evidence="3">Multidrug export protein MepA</fullName>
    </recommendedName>
</protein>
<dbReference type="PANTHER" id="PTHR43823:SF4">
    <property type="entry name" value="SPORULATION PROTEIN YKVU"/>
    <property type="match status" value="1"/>
</dbReference>
<dbReference type="EMBL" id="JAGGMB010000017">
    <property type="protein sequence ID" value="MBP2079506.1"/>
    <property type="molecule type" value="Genomic_DNA"/>
</dbReference>
<proteinExistence type="inferred from homology"/>
<keyword evidence="12" id="KW-1185">Reference proteome</keyword>
<dbReference type="InterPro" id="IPR051327">
    <property type="entry name" value="MATE_MepA_subfamily"/>
</dbReference>
<evidence type="ECO:0000256" key="4">
    <source>
        <dbReference type="ARBA" id="ARBA00022448"/>
    </source>
</evidence>
<dbReference type="PANTHER" id="PTHR43823">
    <property type="entry name" value="SPORULATION PROTEIN YKVU"/>
    <property type="match status" value="1"/>
</dbReference>
<comment type="similarity">
    <text evidence="2">Belongs to the multi antimicrobial extrusion (MATE) (TC 2.A.66.1) family. MepA subfamily.</text>
</comment>
<feature type="transmembrane region" description="Helical" evidence="10">
    <location>
        <begin position="280"/>
        <end position="303"/>
    </location>
</feature>
<organism evidence="11 12">
    <name type="scientific">Oceanobacillus polygoni</name>
    <dbReference type="NCBI Taxonomy" id="1235259"/>
    <lineage>
        <taxon>Bacteria</taxon>
        <taxon>Bacillati</taxon>
        <taxon>Bacillota</taxon>
        <taxon>Bacilli</taxon>
        <taxon>Bacillales</taxon>
        <taxon>Bacillaceae</taxon>
        <taxon>Oceanobacillus</taxon>
    </lineage>
</organism>
<keyword evidence="7 10" id="KW-1133">Transmembrane helix</keyword>
<keyword evidence="5" id="KW-1003">Cell membrane</keyword>
<dbReference type="InterPro" id="IPR002528">
    <property type="entry name" value="MATE_fam"/>
</dbReference>
<dbReference type="GO" id="GO:0015297">
    <property type="term" value="F:antiporter activity"/>
    <property type="evidence" value="ECO:0007669"/>
    <property type="project" value="InterPro"/>
</dbReference>
<keyword evidence="6 10" id="KW-0812">Transmembrane</keyword>
<feature type="transmembrane region" description="Helical" evidence="10">
    <location>
        <begin position="356"/>
        <end position="376"/>
    </location>
</feature>
<dbReference type="InterPro" id="IPR048279">
    <property type="entry name" value="MdtK-like"/>
</dbReference>
<dbReference type="InterPro" id="IPR045070">
    <property type="entry name" value="MATE_MepA-like"/>
</dbReference>
<feature type="transmembrane region" description="Helical" evidence="10">
    <location>
        <begin position="167"/>
        <end position="186"/>
    </location>
</feature>
<dbReference type="AlphaFoldDB" id="A0A9X0YWT6"/>
<dbReference type="CDD" id="cd13143">
    <property type="entry name" value="MATE_MepA_like"/>
    <property type="match status" value="1"/>
</dbReference>
<evidence type="ECO:0000256" key="10">
    <source>
        <dbReference type="SAM" id="Phobius"/>
    </source>
</evidence>
<sequence length="445" mass="48781">MTAKQTDFLHTEPVGKIFMKYLIPSLIGMLVMALNLVIDGIMVGNRLGAVALAGVGIASPVYTIFVAMSLWIGIGGATLFSQAMGARNVKQGQFIFTHSIVLIAVCTLLIGLTAFIFQESLTYALGANEETFPFANDYLRVMLLFGFVFTVENALSTFIRNDQNPNLAMVALVVTAVSNIAINYYILYVLNLGVAAVAFGTIISVIIGLFVMAAHFFRKDNHLRFVSIRFDRKLIKNTMTVGFPSFLAEVGISVFTVAYNVTLARIAGTAGVAAFSVLNYVHSVMLMLFLGMGAAVQPLVSYYHGAKMPERISQTMKIALVVASISGLVAFVIGQIGARQIVGIFGDFSEEVVDIAITGVRLFFIAYLFMGINFVMMSYFQSIAQIRMATWITASREIIFMMIFILILPLFLGIHGVWLSIPFAEFIVMVTIFLYARKSREFSGS</sequence>
<keyword evidence="8 10" id="KW-0472">Membrane</keyword>
<feature type="transmembrane region" description="Helical" evidence="10">
    <location>
        <begin position="388"/>
        <end position="411"/>
    </location>
</feature>
<evidence type="ECO:0000313" key="11">
    <source>
        <dbReference type="EMBL" id="MBP2079506.1"/>
    </source>
</evidence>
<evidence type="ECO:0000256" key="9">
    <source>
        <dbReference type="ARBA" id="ARBA00023251"/>
    </source>
</evidence>
<feature type="transmembrane region" description="Helical" evidence="10">
    <location>
        <begin position="315"/>
        <end position="336"/>
    </location>
</feature>